<evidence type="ECO:0000313" key="2">
    <source>
        <dbReference type="EMBL" id="BAE34107.1"/>
    </source>
</evidence>
<evidence type="ECO:0000256" key="1">
    <source>
        <dbReference type="SAM" id="Phobius"/>
    </source>
</evidence>
<dbReference type="AlphaFoldDB" id="Q3TZV0"/>
<keyword evidence="1" id="KW-0472">Membrane</keyword>
<name>Q3TZV0_MOUSE</name>
<reference evidence="2" key="4">
    <citation type="journal article" date="2001" name="Nature">
        <title>Functional annotation of a full-length mouse cDNA collection.</title>
        <authorList>
            <consortium name="The RIKEN Genome Exploration Research Group Phase II Team and the FANTOM Consortium"/>
        </authorList>
    </citation>
    <scope>NUCLEOTIDE SEQUENCE</scope>
    <source>
        <strain evidence="2">NOD</strain>
        <tissue evidence="2">Activated spleen</tissue>
    </source>
</reference>
<proteinExistence type="evidence at transcript level"/>
<accession>Q3TZV0</accession>
<reference evidence="2" key="6">
    <citation type="submission" date="2004-03" db="EMBL/GenBank/DDBJ databases">
        <authorList>
            <person name="Arakawa T."/>
            <person name="Carninci P."/>
            <person name="Fukuda S."/>
            <person name="Hashizume W."/>
            <person name="Hayashida K."/>
            <person name="Hori F."/>
            <person name="Iida J."/>
            <person name="Imamura K."/>
            <person name="Imotani K."/>
            <person name="Itoh M."/>
            <person name="Kanagawa S."/>
            <person name="Kawai J."/>
            <person name="Kojima M."/>
            <person name="Konno H."/>
            <person name="Murata M."/>
            <person name="Nakamura M."/>
            <person name="Ninomiya N."/>
            <person name="Nishiyori H."/>
            <person name="Nomura K."/>
            <person name="Ohno M."/>
            <person name="Sakazume N."/>
            <person name="Sano H."/>
            <person name="Sasaki D."/>
            <person name="Shibata K."/>
            <person name="Shiraki T."/>
            <person name="Tagami M."/>
            <person name="Tagami Y."/>
            <person name="Waki K."/>
            <person name="Watahiki A."/>
            <person name="Muramatsu M."/>
            <person name="Hayashizaki Y."/>
        </authorList>
    </citation>
    <scope>NUCLEOTIDE SEQUENCE</scope>
    <source>
        <strain evidence="2">NOD</strain>
        <tissue evidence="2">Activated spleen</tissue>
    </source>
</reference>
<dbReference type="EMBL" id="AK157511">
    <property type="protein sequence ID" value="BAE34107.1"/>
    <property type="molecule type" value="mRNA"/>
</dbReference>
<feature type="transmembrane region" description="Helical" evidence="1">
    <location>
        <begin position="20"/>
        <end position="43"/>
    </location>
</feature>
<dbReference type="MGI" id="MGI:3642294">
    <property type="gene designation" value="Gm10623"/>
</dbReference>
<reference evidence="2" key="3">
    <citation type="journal article" date="2000" name="Genome Res.">
        <title>RIKEN integrated sequence analysis (RISA) system--384-format sequencing pipeline with 384 multicapillary sequencer.</title>
        <authorList>
            <person name="Shibata K."/>
            <person name="Itoh M."/>
            <person name="Aizawa K."/>
            <person name="Nagaoka S."/>
            <person name="Sasaki N."/>
            <person name="Carninci P."/>
            <person name="Konno H."/>
            <person name="Akiyama J."/>
            <person name="Nishi K."/>
            <person name="Kitsunai T."/>
            <person name="Tashiro H."/>
            <person name="Itoh M."/>
            <person name="Sumi N."/>
            <person name="Ishii Y."/>
            <person name="Nakamura S."/>
            <person name="Hazama M."/>
            <person name="Nishine T."/>
            <person name="Harada A."/>
            <person name="Yamamoto R."/>
            <person name="Matsumoto H."/>
            <person name="Sakaguchi S."/>
            <person name="Ikegami T."/>
            <person name="Kashiwagi K."/>
            <person name="Fujiwake S."/>
            <person name="Inoue K."/>
            <person name="Togawa Y."/>
            <person name="Izawa M."/>
            <person name="Ohara E."/>
            <person name="Watahiki M."/>
            <person name="Yoneda Y."/>
            <person name="Ishikawa T."/>
            <person name="Ozawa K."/>
            <person name="Tanaka T."/>
            <person name="Matsuura S."/>
            <person name="Kawai J."/>
            <person name="Okazaki Y."/>
            <person name="Muramatsu M."/>
            <person name="Inoue Y."/>
            <person name="Kira A."/>
            <person name="Hayashizaki Y."/>
        </authorList>
    </citation>
    <scope>NUCLEOTIDE SEQUENCE</scope>
    <source>
        <strain evidence="2">NOD</strain>
        <tissue evidence="2">Activated spleen</tissue>
    </source>
</reference>
<reference evidence="2" key="8">
    <citation type="journal article" date="2005" name="Science">
        <title>Antisense Transcription in the Mammalian Transcriptome.</title>
        <authorList>
            <consortium name="RIKEN Genome Exploration Research Group and Genome Science Group (Genome Network Project Core Group) and the FANTOM Consortium"/>
        </authorList>
    </citation>
    <scope>NUCLEOTIDE SEQUENCE</scope>
    <source>
        <strain evidence="2">NOD</strain>
        <tissue evidence="2">Activated spleen</tissue>
    </source>
</reference>
<dbReference type="AGR" id="MGI:3642294"/>
<keyword evidence="1" id="KW-1133">Transmembrane helix</keyword>
<evidence type="ECO:0000313" key="3">
    <source>
        <dbReference type="MGI" id="MGI:3642294"/>
    </source>
</evidence>
<keyword evidence="1" id="KW-0812">Transmembrane</keyword>
<reference evidence="2" key="5">
    <citation type="journal article" date="2002" name="Nature">
        <title>Analysis of the mouse transcriptome based on functional annotation of 60,770 full-length cDNAs.</title>
        <authorList>
            <consortium name="The FANTOM Consortium and the RIKEN Genome Exploration Research Group Phase I and II Team"/>
        </authorList>
    </citation>
    <scope>NUCLEOTIDE SEQUENCE</scope>
    <source>
        <strain evidence="2">NOD</strain>
        <tissue evidence="2">Activated spleen</tissue>
    </source>
</reference>
<reference evidence="2" key="7">
    <citation type="journal article" date="2005" name="Science">
        <title>The Transcriptional Landscape of the Mammalian Genome.</title>
        <authorList>
            <consortium name="The FANTOM Consortium"/>
            <consortium name="Riken Genome Exploration Research Group and Genome Science Group (Genome Network Project Core Group)"/>
        </authorList>
    </citation>
    <scope>NUCLEOTIDE SEQUENCE</scope>
    <source>
        <strain evidence="2">NOD</strain>
        <tissue evidence="2">Activated spleen</tissue>
    </source>
</reference>
<reference evidence="2" key="1">
    <citation type="journal article" date="1999" name="Methods Enzymol.">
        <title>High-efficiency full-length cDNA cloning.</title>
        <authorList>
            <person name="Carninci P."/>
            <person name="Hayashizaki Y."/>
        </authorList>
    </citation>
    <scope>NUCLEOTIDE SEQUENCE</scope>
    <source>
        <strain evidence="2">NOD</strain>
        <tissue evidence="2">Activated spleen</tissue>
    </source>
</reference>
<protein>
    <submittedName>
        <fullName evidence="2">Uncharacterized protein</fullName>
    </submittedName>
</protein>
<sequence>MHKLKPVTKQYRDKSLQLNVPVIMLAIITASIHLVPFRSLFYIE</sequence>
<organism evidence="2">
    <name type="scientific">Mus musculus</name>
    <name type="common">Mouse</name>
    <dbReference type="NCBI Taxonomy" id="10090"/>
    <lineage>
        <taxon>Eukaryota</taxon>
        <taxon>Metazoa</taxon>
        <taxon>Chordata</taxon>
        <taxon>Craniata</taxon>
        <taxon>Vertebrata</taxon>
        <taxon>Euteleostomi</taxon>
        <taxon>Mammalia</taxon>
        <taxon>Eutheria</taxon>
        <taxon>Euarchontoglires</taxon>
        <taxon>Glires</taxon>
        <taxon>Rodentia</taxon>
        <taxon>Myomorpha</taxon>
        <taxon>Muroidea</taxon>
        <taxon>Muridae</taxon>
        <taxon>Murinae</taxon>
        <taxon>Mus</taxon>
        <taxon>Mus</taxon>
    </lineage>
</organism>
<reference evidence="2" key="2">
    <citation type="journal article" date="2000" name="Genome Res.">
        <title>Normalization and subtraction of cap-trapper-selected cDNAs to prepare full-length cDNA libraries for rapid discovery of new genes.</title>
        <authorList>
            <person name="Carninci P."/>
            <person name="Shibata Y."/>
            <person name="Hayatsu N."/>
            <person name="Sugahara Y."/>
            <person name="Shibata K."/>
            <person name="Itoh M."/>
            <person name="Konno H."/>
            <person name="Okazaki Y."/>
            <person name="Muramatsu M."/>
            <person name="Hayashizaki Y."/>
        </authorList>
    </citation>
    <scope>NUCLEOTIDE SEQUENCE</scope>
    <source>
        <strain evidence="2">NOD</strain>
        <tissue evidence="2">Activated spleen</tissue>
    </source>
</reference>
<gene>
    <name evidence="3" type="primary">Gm10623</name>
</gene>